<feature type="transmembrane region" description="Helical" evidence="1">
    <location>
        <begin position="133"/>
        <end position="153"/>
    </location>
</feature>
<name>A0ABT4XM12_9PSED</name>
<evidence type="ECO:0000313" key="2">
    <source>
        <dbReference type="EMBL" id="MDA7089258.1"/>
    </source>
</evidence>
<gene>
    <name evidence="2" type="ORF">PH586_23050</name>
</gene>
<evidence type="ECO:0000313" key="3">
    <source>
        <dbReference type="Proteomes" id="UP001212042"/>
    </source>
</evidence>
<dbReference type="EMBL" id="JAQJZJ010000018">
    <property type="protein sequence ID" value="MDA7089258.1"/>
    <property type="molecule type" value="Genomic_DNA"/>
</dbReference>
<feature type="transmembrane region" description="Helical" evidence="1">
    <location>
        <begin position="107"/>
        <end position="127"/>
    </location>
</feature>
<evidence type="ECO:0000256" key="1">
    <source>
        <dbReference type="SAM" id="Phobius"/>
    </source>
</evidence>
<dbReference type="Proteomes" id="UP001212042">
    <property type="component" value="Unassembled WGS sequence"/>
</dbReference>
<proteinExistence type="predicted"/>
<organism evidence="2 3">
    <name type="scientific">Pseudomonas aestuarii</name>
    <dbReference type="NCBI Taxonomy" id="3018340"/>
    <lineage>
        <taxon>Bacteria</taxon>
        <taxon>Pseudomonadati</taxon>
        <taxon>Pseudomonadota</taxon>
        <taxon>Gammaproteobacteria</taxon>
        <taxon>Pseudomonadales</taxon>
        <taxon>Pseudomonadaceae</taxon>
        <taxon>Pseudomonas</taxon>
    </lineage>
</organism>
<feature type="transmembrane region" description="Helical" evidence="1">
    <location>
        <begin position="31"/>
        <end position="56"/>
    </location>
</feature>
<keyword evidence="1" id="KW-1133">Transmembrane helix</keyword>
<reference evidence="2 3" key="1">
    <citation type="submission" date="2023-01" db="EMBL/GenBank/DDBJ databases">
        <title>Pseudomonas SA3-5T sp. nov., isolated from tidal flat sediment.</title>
        <authorList>
            <person name="Kim H.S."/>
            <person name="Kim J.-S."/>
            <person name="Suh M.K."/>
            <person name="Eom M.K."/>
            <person name="Lee J.-S."/>
        </authorList>
    </citation>
    <scope>NUCLEOTIDE SEQUENCE [LARGE SCALE GENOMIC DNA]</scope>
    <source>
        <strain evidence="2 3">SA3-5</strain>
    </source>
</reference>
<keyword evidence="3" id="KW-1185">Reference proteome</keyword>
<sequence length="159" mass="17503">MWWWSRPPVASSSTRLSRFVISRPSSPTAGAISWLLAQTFWVGGLWLLHFLVLPAIAKLGLAQLLVEEIASAVRPLVVGLAGFCAVLQAVVLIRAEHLASLWRDMRGQLLLTVLVMATSYFGVRHFYSAGGLWLMFSYMVMAFCGLLLVLQAVPGSSKR</sequence>
<keyword evidence="1" id="KW-0472">Membrane</keyword>
<feature type="transmembrane region" description="Helical" evidence="1">
    <location>
        <begin position="76"/>
        <end position="95"/>
    </location>
</feature>
<accession>A0ABT4XM12</accession>
<comment type="caution">
    <text evidence="2">The sequence shown here is derived from an EMBL/GenBank/DDBJ whole genome shotgun (WGS) entry which is preliminary data.</text>
</comment>
<keyword evidence="1" id="KW-0812">Transmembrane</keyword>
<protein>
    <submittedName>
        <fullName evidence="2">DUF4149 domain-containing protein</fullName>
    </submittedName>
</protein>